<gene>
    <name evidence="1" type="ORF">N3K66_000759</name>
</gene>
<dbReference type="EMBL" id="CM047940">
    <property type="protein sequence ID" value="KAI9904230.1"/>
    <property type="molecule type" value="Genomic_DNA"/>
</dbReference>
<organism evidence="1 2">
    <name type="scientific">Trichothecium roseum</name>
    <dbReference type="NCBI Taxonomy" id="47278"/>
    <lineage>
        <taxon>Eukaryota</taxon>
        <taxon>Fungi</taxon>
        <taxon>Dikarya</taxon>
        <taxon>Ascomycota</taxon>
        <taxon>Pezizomycotina</taxon>
        <taxon>Sordariomycetes</taxon>
        <taxon>Hypocreomycetidae</taxon>
        <taxon>Hypocreales</taxon>
        <taxon>Hypocreales incertae sedis</taxon>
        <taxon>Trichothecium</taxon>
    </lineage>
</organism>
<name>A0ACC0VEH2_9HYPO</name>
<proteinExistence type="predicted"/>
<protein>
    <submittedName>
        <fullName evidence="1">Uncharacterized protein</fullName>
    </submittedName>
</protein>
<accession>A0ACC0VEH2</accession>
<sequence length="522" mass="57918">MAIGGKEGTSVDGQGNFTIVRGSGAFDRMFWLYHRLGLQSNVIVSAKYSSGNGRTLTRQMVVSALRTCIEKHSRLRVVGVVRPSPRKRRHILDLATLNQIDLEQCIKWVEDPEGKGVTSDLLEMMHSEWDFQDDEPNRPFFKLFIIGGTDVVFVFHHMLCDGISGYIFHREFLAALNAMPDTIPVSMPSTVMYTEKGTTILRDEIDVGYECIREGKPWGPQMLGLALSFVFWVLAPLLLPRDRIFFSDFPRTTSHIMDATARVTDAKDRTVTRVSTLRIPAEKMRKILQACRSRQTTFTPLLNTMLLTTLSADYYPKAWIGGTRFSRDLRPQFPMKKFGPVPSAGALTNINTGGSKAHALGKFRRVATNRGEANKLGGIRYAVDKELAWKLTREQKRHMDDALEANIGGMMSIDCGEDLETFVSEKMSMMGIALRYSMLISNIGPFPGPIKGTEGEWSVTDTQFSAGSVHTGQCTNGIIFDVAGIKGGDTVVNATWVDGITSRDMVEGLLAATLGRLEALAE</sequence>
<reference evidence="1" key="1">
    <citation type="submission" date="2022-10" db="EMBL/GenBank/DDBJ databases">
        <title>Complete Genome of Trichothecium roseum strain YXFP-22015, a Plant Pathogen Isolated from Citrus.</title>
        <authorList>
            <person name="Wang Y."/>
            <person name="Zhu L."/>
        </authorList>
    </citation>
    <scope>NUCLEOTIDE SEQUENCE</scope>
    <source>
        <strain evidence="1">YXFP-22015</strain>
    </source>
</reference>
<evidence type="ECO:0000313" key="1">
    <source>
        <dbReference type="EMBL" id="KAI9904230.1"/>
    </source>
</evidence>
<evidence type="ECO:0000313" key="2">
    <source>
        <dbReference type="Proteomes" id="UP001163324"/>
    </source>
</evidence>
<keyword evidence="2" id="KW-1185">Reference proteome</keyword>
<dbReference type="Proteomes" id="UP001163324">
    <property type="component" value="Chromosome 1"/>
</dbReference>
<comment type="caution">
    <text evidence="1">The sequence shown here is derived from an EMBL/GenBank/DDBJ whole genome shotgun (WGS) entry which is preliminary data.</text>
</comment>